<accession>A0A7D7N422</accession>
<dbReference type="KEGG" id="nsg:H3L94_02610"/>
<sequence>MSSVFSLSVEISCTGGRVIRQGMAEGYLKAGKYASRLIICLRMGGGMKLAGVWRPENMAYLASYLLGNLTLPSFRQTRNTLQYIYDLKSIRFLGIGVLAQSWHANQLPEIIEC</sequence>
<proteinExistence type="predicted"/>
<protein>
    <submittedName>
        <fullName evidence="1">Uncharacterized protein</fullName>
    </submittedName>
</protein>
<evidence type="ECO:0000313" key="2">
    <source>
        <dbReference type="Proteomes" id="UP000514752"/>
    </source>
</evidence>
<evidence type="ECO:0000313" key="1">
    <source>
        <dbReference type="EMBL" id="QMT40965.1"/>
    </source>
</evidence>
<dbReference type="Proteomes" id="UP000514752">
    <property type="component" value="Chromosome"/>
</dbReference>
<name>A0A7D7N422_9NEIS</name>
<reference evidence="1 2" key="1">
    <citation type="submission" date="2020-07" db="EMBL/GenBank/DDBJ databases">
        <title>Genomic diversity of species in the Neisseriaceae family.</title>
        <authorList>
            <person name="Vincent A.T."/>
            <person name="Bernet E."/>
            <person name="Veyrier F.J."/>
        </authorList>
    </citation>
    <scope>NUCLEOTIDE SEQUENCE [LARGE SCALE GENOMIC DNA]</scope>
    <source>
        <strain evidence="1 2">DSM 22244</strain>
    </source>
</reference>
<organism evidence="1 2">
    <name type="scientific">Neisseria shayeganii</name>
    <dbReference type="NCBI Taxonomy" id="607712"/>
    <lineage>
        <taxon>Bacteria</taxon>
        <taxon>Pseudomonadati</taxon>
        <taxon>Pseudomonadota</taxon>
        <taxon>Betaproteobacteria</taxon>
        <taxon>Neisseriales</taxon>
        <taxon>Neisseriaceae</taxon>
        <taxon>Neisseria</taxon>
    </lineage>
</organism>
<dbReference type="EMBL" id="CP059567">
    <property type="protein sequence ID" value="QMT40965.1"/>
    <property type="molecule type" value="Genomic_DNA"/>
</dbReference>
<gene>
    <name evidence="1" type="ORF">H3L94_02610</name>
</gene>
<dbReference type="AlphaFoldDB" id="A0A7D7N422"/>
<dbReference type="RefSeq" id="WP_182122548.1">
    <property type="nucleotide sequence ID" value="NZ_CP059567.1"/>
</dbReference>